<evidence type="ECO:0008006" key="3">
    <source>
        <dbReference type="Google" id="ProtNLM"/>
    </source>
</evidence>
<dbReference type="RefSeq" id="XP_007329765.1">
    <property type="nucleotide sequence ID" value="XM_007329703.1"/>
</dbReference>
<keyword evidence="2" id="KW-1185">Reference proteome</keyword>
<accession>K5X8G6</accession>
<dbReference type="InParanoid" id="K5X8G6"/>
<dbReference type="OMA" id="FMAHETY"/>
<dbReference type="EMBL" id="JH971390">
    <property type="protein sequence ID" value="EKM79292.1"/>
    <property type="molecule type" value="Genomic_DNA"/>
</dbReference>
<dbReference type="HOGENOM" id="CLU_081631_3_2_1"/>
<dbReference type="GeneID" id="18831162"/>
<organism evidence="1 2">
    <name type="scientific">Agaricus bisporus var. burnettii (strain JB137-S8 / ATCC MYA-4627 / FGSC 10392)</name>
    <name type="common">White button mushroom</name>
    <dbReference type="NCBI Taxonomy" id="597362"/>
    <lineage>
        <taxon>Eukaryota</taxon>
        <taxon>Fungi</taxon>
        <taxon>Dikarya</taxon>
        <taxon>Basidiomycota</taxon>
        <taxon>Agaricomycotina</taxon>
        <taxon>Agaricomycetes</taxon>
        <taxon>Agaricomycetidae</taxon>
        <taxon>Agaricales</taxon>
        <taxon>Agaricineae</taxon>
        <taxon>Agaricaceae</taxon>
        <taxon>Agaricus</taxon>
    </lineage>
</organism>
<evidence type="ECO:0000313" key="2">
    <source>
        <dbReference type="Proteomes" id="UP000008493"/>
    </source>
</evidence>
<evidence type="ECO:0000313" key="1">
    <source>
        <dbReference type="EMBL" id="EKM79292.1"/>
    </source>
</evidence>
<gene>
    <name evidence="1" type="ORF">AGABI1DRAFT_74191</name>
</gene>
<reference evidence="2" key="1">
    <citation type="journal article" date="2012" name="Proc. Natl. Acad. Sci. U.S.A.">
        <title>Genome sequence of the button mushroom Agaricus bisporus reveals mechanisms governing adaptation to a humic-rich ecological niche.</title>
        <authorList>
            <person name="Morin E."/>
            <person name="Kohler A."/>
            <person name="Baker A.R."/>
            <person name="Foulongne-Oriol M."/>
            <person name="Lombard V."/>
            <person name="Nagy L.G."/>
            <person name="Ohm R.A."/>
            <person name="Patyshakuliyeva A."/>
            <person name="Brun A."/>
            <person name="Aerts A.L."/>
            <person name="Bailey A.M."/>
            <person name="Billette C."/>
            <person name="Coutinho P.M."/>
            <person name="Deakin G."/>
            <person name="Doddapaneni H."/>
            <person name="Floudas D."/>
            <person name="Grimwood J."/>
            <person name="Hilden K."/>
            <person name="Kuees U."/>
            <person name="LaButti K.M."/>
            <person name="Lapidus A."/>
            <person name="Lindquist E.A."/>
            <person name="Lucas S.M."/>
            <person name="Murat C."/>
            <person name="Riley R.W."/>
            <person name="Salamov A.A."/>
            <person name="Schmutz J."/>
            <person name="Subramanian V."/>
            <person name="Woesten H.A.B."/>
            <person name="Xu J."/>
            <person name="Eastwood D.C."/>
            <person name="Foster G.D."/>
            <person name="Sonnenberg A.S."/>
            <person name="Cullen D."/>
            <person name="de Vries R.P."/>
            <person name="Lundell T."/>
            <person name="Hibbett D.S."/>
            <person name="Henrissat B."/>
            <person name="Burton K.S."/>
            <person name="Kerrigan R.W."/>
            <person name="Challen M.P."/>
            <person name="Grigoriev I.V."/>
            <person name="Martin F."/>
        </authorList>
    </citation>
    <scope>NUCLEOTIDE SEQUENCE [LARGE SCALE GENOMIC DNA]</scope>
    <source>
        <strain evidence="2">JB137-S8 / ATCC MYA-4627 / FGSC 10392</strain>
    </source>
</reference>
<dbReference type="Gene3D" id="3.30.70.100">
    <property type="match status" value="2"/>
</dbReference>
<dbReference type="eggNOG" id="ENOG502TH81">
    <property type="taxonomic scope" value="Eukaryota"/>
</dbReference>
<sequence length="219" mass="24688">MTVVPMAPEIIWFNPSEPYVDDPTETLELMAKSSSNRGPLGIYYGFDEQDPSTGVWVIAWKNVAMHKSFMAHETYVDFALPVMEAMIGSGEMTQILLFHHHAFLKAISSPITQFVYIALRPHHNREYELEPLIQKLQSQLSLQSGCYSSSWGPSVEHDDMYVGLIGWRSRSDHDCAVKGEIAATVSHIRELGSVEVKFTRLQAHPTSMLQTNYSSVPIM</sequence>
<dbReference type="OrthoDB" id="3830579at2759"/>
<protein>
    <recommendedName>
        <fullName evidence="3">ABM domain-containing protein</fullName>
    </recommendedName>
</protein>
<dbReference type="AlphaFoldDB" id="K5X8G6"/>
<proteinExistence type="predicted"/>
<dbReference type="KEGG" id="abp:AGABI1DRAFT74191"/>
<name>K5X8G6_AGABU</name>
<dbReference type="Proteomes" id="UP000008493">
    <property type="component" value="Unassembled WGS sequence"/>
</dbReference>